<dbReference type="Proteomes" id="UP000019487">
    <property type="component" value="Unassembled WGS sequence"/>
</dbReference>
<keyword evidence="2" id="KW-1185">Reference proteome</keyword>
<gene>
    <name evidence="1" type="ORF">SBOR_4067</name>
</gene>
<name>W9CHT6_SCLBF</name>
<dbReference type="AlphaFoldDB" id="W9CHT6"/>
<accession>W9CHT6</accession>
<reference evidence="1 2" key="1">
    <citation type="journal article" date="2014" name="Genome Announc.">
        <title>Draft genome sequence of Sclerotinia borealis, a psychrophilic plant pathogenic fungus.</title>
        <authorList>
            <person name="Mardanov A.V."/>
            <person name="Beletsky A.V."/>
            <person name="Kadnikov V.V."/>
            <person name="Ignatov A.N."/>
            <person name="Ravin N.V."/>
        </authorList>
    </citation>
    <scope>NUCLEOTIDE SEQUENCE [LARGE SCALE GENOMIC DNA]</scope>
    <source>
        <strain evidence="2">F-4157</strain>
    </source>
</reference>
<comment type="caution">
    <text evidence="1">The sequence shown here is derived from an EMBL/GenBank/DDBJ whole genome shotgun (WGS) entry which is preliminary data.</text>
</comment>
<dbReference type="EMBL" id="AYSA01000181">
    <property type="protein sequence ID" value="ESZ95538.1"/>
    <property type="molecule type" value="Genomic_DNA"/>
</dbReference>
<evidence type="ECO:0000313" key="1">
    <source>
        <dbReference type="EMBL" id="ESZ95538.1"/>
    </source>
</evidence>
<organism evidence="1 2">
    <name type="scientific">Sclerotinia borealis (strain F-4128)</name>
    <dbReference type="NCBI Taxonomy" id="1432307"/>
    <lineage>
        <taxon>Eukaryota</taxon>
        <taxon>Fungi</taxon>
        <taxon>Dikarya</taxon>
        <taxon>Ascomycota</taxon>
        <taxon>Pezizomycotina</taxon>
        <taxon>Leotiomycetes</taxon>
        <taxon>Helotiales</taxon>
        <taxon>Sclerotiniaceae</taxon>
        <taxon>Sclerotinia</taxon>
    </lineage>
</organism>
<evidence type="ECO:0000313" key="2">
    <source>
        <dbReference type="Proteomes" id="UP000019487"/>
    </source>
</evidence>
<dbReference type="OrthoDB" id="3498077at2759"/>
<protein>
    <submittedName>
        <fullName evidence="1">Uncharacterized protein</fullName>
    </submittedName>
</protein>
<sequence length="67" mass="7665">MSTTENGIRASDFEFQALENYSPTTEIWTLQESRDERIRLGLPGGQQTPMTSFDRGQEVFTEAQNHN</sequence>
<dbReference type="HOGENOM" id="CLU_2813876_0_0_1"/>
<proteinExistence type="predicted"/>